<proteinExistence type="predicted"/>
<evidence type="ECO:0000256" key="4">
    <source>
        <dbReference type="ARBA" id="ARBA00023136"/>
    </source>
</evidence>
<evidence type="ECO:0000259" key="6">
    <source>
        <dbReference type="Pfam" id="PF06803"/>
    </source>
</evidence>
<keyword evidence="8" id="KW-1185">Reference proteome</keyword>
<comment type="subcellular location">
    <subcellularLocation>
        <location evidence="1">Endomembrane system</location>
        <topology evidence="1">Multi-pass membrane protein</topology>
    </subcellularLocation>
</comment>
<reference evidence="7" key="1">
    <citation type="submission" date="2021-07" db="EMBL/GenBank/DDBJ databases">
        <title>Complete genome sequence of Crassaminicella sp. 143-21, isolated from a deep-sea hydrothermal vent.</title>
        <authorList>
            <person name="Li X."/>
        </authorList>
    </citation>
    <scope>NUCLEOTIDE SEQUENCE</scope>
    <source>
        <strain evidence="7">143-21</strain>
    </source>
</reference>
<evidence type="ECO:0000313" key="7">
    <source>
        <dbReference type="EMBL" id="QXM05790.1"/>
    </source>
</evidence>
<organism evidence="7 8">
    <name type="scientific">Crassaminicella indica</name>
    <dbReference type="NCBI Taxonomy" id="2855394"/>
    <lineage>
        <taxon>Bacteria</taxon>
        <taxon>Bacillati</taxon>
        <taxon>Bacillota</taxon>
        <taxon>Clostridia</taxon>
        <taxon>Eubacteriales</taxon>
        <taxon>Clostridiaceae</taxon>
        <taxon>Crassaminicella</taxon>
    </lineage>
</organism>
<protein>
    <submittedName>
        <fullName evidence="7">DUF1232 domain-containing protein</fullName>
    </submittedName>
</protein>
<evidence type="ECO:0000256" key="2">
    <source>
        <dbReference type="ARBA" id="ARBA00022692"/>
    </source>
</evidence>
<dbReference type="Pfam" id="PF06803">
    <property type="entry name" value="DUF1232"/>
    <property type="match status" value="1"/>
</dbReference>
<dbReference type="Proteomes" id="UP000886818">
    <property type="component" value="Chromosome"/>
</dbReference>
<gene>
    <name evidence="7" type="ORF">KVH43_10535</name>
</gene>
<evidence type="ECO:0000256" key="5">
    <source>
        <dbReference type="SAM" id="Phobius"/>
    </source>
</evidence>
<keyword evidence="4 5" id="KW-0472">Membrane</keyword>
<feature type="transmembrane region" description="Helical" evidence="5">
    <location>
        <begin position="39"/>
        <end position="56"/>
    </location>
</feature>
<keyword evidence="2 5" id="KW-0812">Transmembrane</keyword>
<accession>A0ABX8R9Q5</accession>
<evidence type="ECO:0000256" key="3">
    <source>
        <dbReference type="ARBA" id="ARBA00022989"/>
    </source>
</evidence>
<sequence length="121" mass="13938">MKAIKRGIYANRNVLKSIYQLFKRIGALYQFIKDPNVAIYKKIIVILGLLYIISPIDIIPEAILGFGFIDDAVLMLYMISKISDQLDQYIINKDEDISFDKGKIVDGVQYKFKDEDEKPSK</sequence>
<dbReference type="InterPro" id="IPR010652">
    <property type="entry name" value="DUF1232"/>
</dbReference>
<evidence type="ECO:0000313" key="8">
    <source>
        <dbReference type="Proteomes" id="UP000886818"/>
    </source>
</evidence>
<keyword evidence="3 5" id="KW-1133">Transmembrane helix</keyword>
<feature type="domain" description="DUF1232" evidence="6">
    <location>
        <begin position="42"/>
        <end position="76"/>
    </location>
</feature>
<dbReference type="RefSeq" id="WP_218282488.1">
    <property type="nucleotide sequence ID" value="NZ_CP078093.1"/>
</dbReference>
<name>A0ABX8R9Q5_9CLOT</name>
<evidence type="ECO:0000256" key="1">
    <source>
        <dbReference type="ARBA" id="ARBA00004127"/>
    </source>
</evidence>
<dbReference type="EMBL" id="CP078093">
    <property type="protein sequence ID" value="QXM05790.1"/>
    <property type="molecule type" value="Genomic_DNA"/>
</dbReference>